<sequence length="189" mass="22116">MRVLDFDNTIYDGESPLDFYLFSLGFAPRNIRYILPVIYHLIRYQRSKSSREDIEKAINKYIHQFLTSFDDIPTVVNAFWDSHMHKIKPWYTPRPDDVIITASFNYTMDEFVRRTGISCCICSTIDYETLDLIHLNFGDNKVKAFKEAFGDDVIPDEYYTDNLVDLPMMRYAKKAFLVKGNTVSPYEAG</sequence>
<evidence type="ECO:0000313" key="2">
    <source>
        <dbReference type="Proteomes" id="UP000746751"/>
    </source>
</evidence>
<reference evidence="1" key="2">
    <citation type="submission" date="2021-09" db="EMBL/GenBank/DDBJ databases">
        <authorList>
            <person name="Gilroy R."/>
        </authorList>
    </citation>
    <scope>NUCLEOTIDE SEQUENCE</scope>
    <source>
        <strain evidence="1">ChiGjej2B2-7701</strain>
    </source>
</reference>
<comment type="caution">
    <text evidence="1">The sequence shown here is derived from an EMBL/GenBank/DDBJ whole genome shotgun (WGS) entry which is preliminary data.</text>
</comment>
<evidence type="ECO:0000313" key="1">
    <source>
        <dbReference type="EMBL" id="HJG30988.1"/>
    </source>
</evidence>
<organism evidence="1 2">
    <name type="scientific">Collinsella ihumii</name>
    <dbReference type="NCBI Taxonomy" id="1720204"/>
    <lineage>
        <taxon>Bacteria</taxon>
        <taxon>Bacillati</taxon>
        <taxon>Actinomycetota</taxon>
        <taxon>Coriobacteriia</taxon>
        <taxon>Coriobacteriales</taxon>
        <taxon>Coriobacteriaceae</taxon>
        <taxon>Collinsella</taxon>
    </lineage>
</organism>
<reference evidence="1" key="1">
    <citation type="journal article" date="2021" name="PeerJ">
        <title>Extensive microbial diversity within the chicken gut microbiome revealed by metagenomics and culture.</title>
        <authorList>
            <person name="Gilroy R."/>
            <person name="Ravi A."/>
            <person name="Getino M."/>
            <person name="Pursley I."/>
            <person name="Horton D.L."/>
            <person name="Alikhan N.F."/>
            <person name="Baker D."/>
            <person name="Gharbi K."/>
            <person name="Hall N."/>
            <person name="Watson M."/>
            <person name="Adriaenssens E.M."/>
            <person name="Foster-Nyarko E."/>
            <person name="Jarju S."/>
            <person name="Secka A."/>
            <person name="Antonio M."/>
            <person name="Oren A."/>
            <person name="Chaudhuri R.R."/>
            <person name="La Ragione R."/>
            <person name="Hildebrand F."/>
            <person name="Pallen M.J."/>
        </authorList>
    </citation>
    <scope>NUCLEOTIDE SEQUENCE</scope>
    <source>
        <strain evidence="1">ChiGjej2B2-7701</strain>
    </source>
</reference>
<dbReference type="Gene3D" id="3.40.50.1000">
    <property type="entry name" value="HAD superfamily/HAD-like"/>
    <property type="match status" value="1"/>
</dbReference>
<dbReference type="Proteomes" id="UP000746751">
    <property type="component" value="Unassembled WGS sequence"/>
</dbReference>
<dbReference type="AlphaFoldDB" id="A0A921LT80"/>
<name>A0A921LT80_9ACTN</name>
<proteinExistence type="predicted"/>
<dbReference type="EMBL" id="DYVF01000042">
    <property type="protein sequence ID" value="HJG30988.1"/>
    <property type="molecule type" value="Genomic_DNA"/>
</dbReference>
<accession>A0A921LT80</accession>
<dbReference type="InterPro" id="IPR023214">
    <property type="entry name" value="HAD_sf"/>
</dbReference>
<keyword evidence="1" id="KW-0378">Hydrolase</keyword>
<dbReference type="GO" id="GO:0016787">
    <property type="term" value="F:hydrolase activity"/>
    <property type="evidence" value="ECO:0007669"/>
    <property type="project" value="UniProtKB-KW"/>
</dbReference>
<dbReference type="SUPFAM" id="SSF56784">
    <property type="entry name" value="HAD-like"/>
    <property type="match status" value="1"/>
</dbReference>
<dbReference type="Pfam" id="PF12710">
    <property type="entry name" value="HAD"/>
    <property type="match status" value="1"/>
</dbReference>
<dbReference type="InterPro" id="IPR036412">
    <property type="entry name" value="HAD-like_sf"/>
</dbReference>
<gene>
    <name evidence="1" type="ORF">K8U80_06290</name>
</gene>
<protein>
    <submittedName>
        <fullName evidence="1">Haloacid dehalogenase-like hydrolase</fullName>
    </submittedName>
</protein>